<name>A0AB39ZHT5_DROSZ</name>
<dbReference type="Proteomes" id="UP001652628">
    <property type="component" value="Chromosome 3"/>
</dbReference>
<dbReference type="CDD" id="cd23992">
    <property type="entry name" value="PBP_GOBP"/>
    <property type="match status" value="1"/>
</dbReference>
<feature type="signal peptide" evidence="1">
    <location>
        <begin position="1"/>
        <end position="24"/>
    </location>
</feature>
<dbReference type="InterPro" id="IPR036728">
    <property type="entry name" value="PBP_GOBP_sf"/>
</dbReference>
<evidence type="ECO:0000256" key="1">
    <source>
        <dbReference type="SAM" id="SignalP"/>
    </source>
</evidence>
<sequence length="138" mass="16117">MNHLSLDIICWSCLLIIIASKTDAFSVWKLPTSEQVYEDLEICRQESQEEDAATLRCLVKRLGLWTDESGYNAKRIAKIFAGHNQMEELMLVVDYCNRKERKVTQLDDWALQAYRCATSGQFGHWVKDFMTQKEIQQH</sequence>
<dbReference type="InterPro" id="IPR006170">
    <property type="entry name" value="PBP/GOBP"/>
</dbReference>
<feature type="chain" id="PRO_5045626992" evidence="1">
    <location>
        <begin position="25"/>
        <end position="138"/>
    </location>
</feature>
<dbReference type="SUPFAM" id="SSF47565">
    <property type="entry name" value="Insect pheromone/odorant-binding proteins"/>
    <property type="match status" value="1"/>
</dbReference>
<organism evidence="2 3">
    <name type="scientific">Drosophila suzukii</name>
    <name type="common">Spotted-wing drosophila fruit fly</name>
    <dbReference type="NCBI Taxonomy" id="28584"/>
    <lineage>
        <taxon>Eukaryota</taxon>
        <taxon>Metazoa</taxon>
        <taxon>Ecdysozoa</taxon>
        <taxon>Arthropoda</taxon>
        <taxon>Hexapoda</taxon>
        <taxon>Insecta</taxon>
        <taxon>Pterygota</taxon>
        <taxon>Neoptera</taxon>
        <taxon>Endopterygota</taxon>
        <taxon>Diptera</taxon>
        <taxon>Brachycera</taxon>
        <taxon>Muscomorpha</taxon>
        <taxon>Ephydroidea</taxon>
        <taxon>Drosophilidae</taxon>
        <taxon>Drosophila</taxon>
        <taxon>Sophophora</taxon>
    </lineage>
</organism>
<dbReference type="RefSeq" id="XP_016935866.3">
    <property type="nucleotide sequence ID" value="XM_017080377.4"/>
</dbReference>
<keyword evidence="1" id="KW-0732">Signal</keyword>
<accession>A0AB39ZHT5</accession>
<dbReference type="Gene3D" id="1.10.238.20">
    <property type="entry name" value="Pheromone/general odorant binding protein domain"/>
    <property type="match status" value="1"/>
</dbReference>
<evidence type="ECO:0000313" key="3">
    <source>
        <dbReference type="RefSeq" id="XP_016935866.3"/>
    </source>
</evidence>
<evidence type="ECO:0000313" key="2">
    <source>
        <dbReference type="Proteomes" id="UP001652628"/>
    </source>
</evidence>
<dbReference type="AlphaFoldDB" id="A0AB39ZHT5"/>
<gene>
    <name evidence="3" type="primary">Obp99d</name>
</gene>
<dbReference type="GeneID" id="108014307"/>
<dbReference type="Pfam" id="PF01395">
    <property type="entry name" value="PBP_GOBP"/>
    <property type="match status" value="1"/>
</dbReference>
<reference evidence="3" key="1">
    <citation type="submission" date="2025-08" db="UniProtKB">
        <authorList>
            <consortium name="RefSeq"/>
        </authorList>
    </citation>
    <scope>IDENTIFICATION</scope>
</reference>
<keyword evidence="2" id="KW-1185">Reference proteome</keyword>
<protein>
    <submittedName>
        <fullName evidence="3">Uncharacterized protein Obp99d</fullName>
    </submittedName>
</protein>
<dbReference type="GO" id="GO:0005549">
    <property type="term" value="F:odorant binding"/>
    <property type="evidence" value="ECO:0007669"/>
    <property type="project" value="InterPro"/>
</dbReference>
<proteinExistence type="predicted"/>